<comment type="similarity">
    <text evidence="1">Belongs to the RecJ family.</text>
</comment>
<feature type="region of interest" description="Disordered" evidence="6">
    <location>
        <begin position="196"/>
        <end position="218"/>
    </location>
</feature>
<name>A0A0G0T4P3_9BACT</name>
<dbReference type="Pfam" id="PF02272">
    <property type="entry name" value="DHHA1"/>
    <property type="match status" value="1"/>
</dbReference>
<dbReference type="PATRIC" id="fig|1618482.3.peg.613"/>
<evidence type="ECO:0000259" key="9">
    <source>
        <dbReference type="Pfam" id="PF17768"/>
    </source>
</evidence>
<dbReference type="InterPro" id="IPR041122">
    <property type="entry name" value="RecJ_OB"/>
</dbReference>
<accession>A0A0G0T4P3</accession>
<dbReference type="SUPFAM" id="SSF64182">
    <property type="entry name" value="DHH phosphoesterases"/>
    <property type="match status" value="1"/>
</dbReference>
<dbReference type="Gene3D" id="3.90.1640.30">
    <property type="match status" value="1"/>
</dbReference>
<feature type="domain" description="DDH" evidence="7">
    <location>
        <begin position="72"/>
        <end position="191"/>
    </location>
</feature>
<dbReference type="Pfam" id="PF17768">
    <property type="entry name" value="RecJ_OB"/>
    <property type="match status" value="1"/>
</dbReference>
<gene>
    <name evidence="10" type="ORF">UU14_C0014G0011</name>
</gene>
<evidence type="ECO:0000313" key="10">
    <source>
        <dbReference type="EMBL" id="KKR71989.1"/>
    </source>
</evidence>
<evidence type="ECO:0000256" key="3">
    <source>
        <dbReference type="ARBA" id="ARBA00022722"/>
    </source>
</evidence>
<dbReference type="GO" id="GO:0006310">
    <property type="term" value="P:DNA recombination"/>
    <property type="evidence" value="ECO:0007669"/>
    <property type="project" value="InterPro"/>
</dbReference>
<dbReference type="GO" id="GO:0006281">
    <property type="term" value="P:DNA repair"/>
    <property type="evidence" value="ECO:0007669"/>
    <property type="project" value="InterPro"/>
</dbReference>
<keyword evidence="5 10" id="KW-0269">Exonuclease</keyword>
<dbReference type="EMBL" id="LBZM01000014">
    <property type="protein sequence ID" value="KKR71989.1"/>
    <property type="molecule type" value="Genomic_DNA"/>
</dbReference>
<evidence type="ECO:0000259" key="7">
    <source>
        <dbReference type="Pfam" id="PF01368"/>
    </source>
</evidence>
<dbReference type="Gene3D" id="2.40.50.460">
    <property type="match status" value="1"/>
</dbReference>
<comment type="caution">
    <text evidence="10">The sequence shown here is derived from an EMBL/GenBank/DDBJ whole genome shotgun (WGS) entry which is preliminary data.</text>
</comment>
<keyword evidence="4" id="KW-0378">Hydrolase</keyword>
<dbReference type="PANTHER" id="PTHR30255">
    <property type="entry name" value="SINGLE-STRANDED-DNA-SPECIFIC EXONUCLEASE RECJ"/>
    <property type="match status" value="1"/>
</dbReference>
<evidence type="ECO:0000256" key="5">
    <source>
        <dbReference type="ARBA" id="ARBA00022839"/>
    </source>
</evidence>
<sequence>MKWNILNKIQITKQNNDYIIATLLKNRGIVSKNDIEQFLNPSLKQLEKDFFDKKQLIKAIKRIKQAIQNQEQIIVYSDYDVDGITGTAILWETLHDLGATTMPFVPDRFKHGYGLSRKGIDALLNKYPETKLIITIDNGITAVEEVAYLRQKGIDVIITDHHTIPKKKPDPFALIHTTELSGSGVAYVFSKKLTKRVPRHSRESGNPRDPRSESGMTNNDHLSLAAVGTIADLVPLVGPNRVIATLGLEELSKTKRIGLAALLEVCGLSNQKIDTYHVGFMIAPRINAAGRLAQGIEALQLLCTKSRERAYLLAERLNNLNQERQVMMSSAFEHAQSNISQENKLLFVSHESYHEGIIGLVAGNLAEKFYRPAIVVSVGKEVSKASARSIKGFNIIETIRMASDLLVDVGGHPMAAGFSVKTEQLVQLEEELHTLFNNQVTDALLEKQMTVDMELSLSQITDELYTSISRMKPYGVGNHEPVFVSHDVTISDARIIGREGKHIKLKVSYCHSRVSGNLRDPRSESGMTHFDAIGFNMANHYAELLSEKSFDIAYSVMENEWNGEKSLQLKLKDMRFS</sequence>
<dbReference type="NCBIfam" id="TIGR00644">
    <property type="entry name" value="recJ"/>
    <property type="match status" value="1"/>
</dbReference>
<evidence type="ECO:0000313" key="11">
    <source>
        <dbReference type="Proteomes" id="UP000034664"/>
    </source>
</evidence>
<evidence type="ECO:0000256" key="2">
    <source>
        <dbReference type="ARBA" id="ARBA00019841"/>
    </source>
</evidence>
<dbReference type="InterPro" id="IPR038763">
    <property type="entry name" value="DHH_sf"/>
</dbReference>
<dbReference type="InterPro" id="IPR001667">
    <property type="entry name" value="DDH_dom"/>
</dbReference>
<organism evidence="10 11">
    <name type="scientific">Candidatus Roizmanbacteria bacterium GW2011_GWB1_40_7</name>
    <dbReference type="NCBI Taxonomy" id="1618482"/>
    <lineage>
        <taxon>Bacteria</taxon>
        <taxon>Candidatus Roizmaniibacteriota</taxon>
    </lineage>
</organism>
<dbReference type="InterPro" id="IPR003156">
    <property type="entry name" value="DHHA1_dom"/>
</dbReference>
<dbReference type="PANTHER" id="PTHR30255:SF2">
    <property type="entry name" value="SINGLE-STRANDED-DNA-SPECIFIC EXONUCLEASE RECJ"/>
    <property type="match status" value="1"/>
</dbReference>
<dbReference type="InterPro" id="IPR051673">
    <property type="entry name" value="SSDNA_exonuclease_RecJ"/>
</dbReference>
<dbReference type="InterPro" id="IPR004610">
    <property type="entry name" value="RecJ"/>
</dbReference>
<dbReference type="GO" id="GO:0008409">
    <property type="term" value="F:5'-3' exonuclease activity"/>
    <property type="evidence" value="ECO:0007669"/>
    <property type="project" value="InterPro"/>
</dbReference>
<evidence type="ECO:0000256" key="6">
    <source>
        <dbReference type="SAM" id="MobiDB-lite"/>
    </source>
</evidence>
<dbReference type="GO" id="GO:0003676">
    <property type="term" value="F:nucleic acid binding"/>
    <property type="evidence" value="ECO:0007669"/>
    <property type="project" value="InterPro"/>
</dbReference>
<protein>
    <recommendedName>
        <fullName evidence="2">Single-stranded-DNA-specific exonuclease RecJ</fullName>
    </recommendedName>
</protein>
<dbReference type="Pfam" id="PF01368">
    <property type="entry name" value="DHH"/>
    <property type="match status" value="1"/>
</dbReference>
<evidence type="ECO:0000256" key="1">
    <source>
        <dbReference type="ARBA" id="ARBA00005915"/>
    </source>
</evidence>
<reference evidence="10 11" key="1">
    <citation type="journal article" date="2015" name="Nature">
        <title>rRNA introns, odd ribosomes, and small enigmatic genomes across a large radiation of phyla.</title>
        <authorList>
            <person name="Brown C.T."/>
            <person name="Hug L.A."/>
            <person name="Thomas B.C."/>
            <person name="Sharon I."/>
            <person name="Castelle C.J."/>
            <person name="Singh A."/>
            <person name="Wilkins M.J."/>
            <person name="Williams K.H."/>
            <person name="Banfield J.F."/>
        </authorList>
    </citation>
    <scope>NUCLEOTIDE SEQUENCE [LARGE SCALE GENOMIC DNA]</scope>
</reference>
<feature type="domain" description="RecJ OB" evidence="9">
    <location>
        <begin position="451"/>
        <end position="573"/>
    </location>
</feature>
<dbReference type="Proteomes" id="UP000034664">
    <property type="component" value="Unassembled WGS sequence"/>
</dbReference>
<keyword evidence="3" id="KW-0540">Nuclease</keyword>
<evidence type="ECO:0000256" key="4">
    <source>
        <dbReference type="ARBA" id="ARBA00022801"/>
    </source>
</evidence>
<feature type="domain" description="DHHA1" evidence="8">
    <location>
        <begin position="344"/>
        <end position="435"/>
    </location>
</feature>
<proteinExistence type="inferred from homology"/>
<feature type="compositionally biased region" description="Basic and acidic residues" evidence="6">
    <location>
        <begin position="200"/>
        <end position="212"/>
    </location>
</feature>
<evidence type="ECO:0000259" key="8">
    <source>
        <dbReference type="Pfam" id="PF02272"/>
    </source>
</evidence>
<dbReference type="AlphaFoldDB" id="A0A0G0T4P3"/>